<dbReference type="Gene3D" id="3.30.1360.120">
    <property type="entry name" value="Probable tRNA modification gtpase trme, domain 1"/>
    <property type="match status" value="1"/>
</dbReference>
<accession>A0ABS5ICW4</accession>
<keyword evidence="1" id="KW-0809">Transit peptide</keyword>
<dbReference type="NCBIfam" id="TIGR03317">
    <property type="entry name" value="ygfZ_signature"/>
    <property type="match status" value="1"/>
</dbReference>
<feature type="domain" description="CAF17 C-terminal" evidence="2">
    <location>
        <begin position="201"/>
        <end position="268"/>
    </location>
</feature>
<dbReference type="Proteomes" id="UP000680714">
    <property type="component" value="Unassembled WGS sequence"/>
</dbReference>
<dbReference type="PIRSF" id="PIRSF006487">
    <property type="entry name" value="GcvT"/>
    <property type="match status" value="1"/>
</dbReference>
<dbReference type="Gene3D" id="3.30.70.1400">
    <property type="entry name" value="Aminomethyltransferase beta-barrel domains"/>
    <property type="match status" value="1"/>
</dbReference>
<protein>
    <submittedName>
        <fullName evidence="3">Folate-binding protein YgfZ</fullName>
    </submittedName>
</protein>
<dbReference type="RefSeq" id="WP_211548842.1">
    <property type="nucleotide sequence ID" value="NZ_JAGTUF010000009.1"/>
</dbReference>
<name>A0ABS5ICW4_9PROT</name>
<dbReference type="InterPro" id="IPR045179">
    <property type="entry name" value="YgfZ/GcvT"/>
</dbReference>
<evidence type="ECO:0000259" key="2">
    <source>
        <dbReference type="Pfam" id="PF25455"/>
    </source>
</evidence>
<evidence type="ECO:0000256" key="1">
    <source>
        <dbReference type="ARBA" id="ARBA00022946"/>
    </source>
</evidence>
<keyword evidence="4" id="KW-1185">Reference proteome</keyword>
<evidence type="ECO:0000313" key="4">
    <source>
        <dbReference type="Proteomes" id="UP000680714"/>
    </source>
</evidence>
<dbReference type="EMBL" id="JAGTUF010000009">
    <property type="protein sequence ID" value="MBR9972264.1"/>
    <property type="molecule type" value="Genomic_DNA"/>
</dbReference>
<proteinExistence type="predicted"/>
<dbReference type="InterPro" id="IPR057460">
    <property type="entry name" value="CAF17_C"/>
</dbReference>
<organism evidence="3 4">
    <name type="scientific">Magnetospirillum sulfuroxidans</name>
    <dbReference type="NCBI Taxonomy" id="611300"/>
    <lineage>
        <taxon>Bacteria</taxon>
        <taxon>Pseudomonadati</taxon>
        <taxon>Pseudomonadota</taxon>
        <taxon>Alphaproteobacteria</taxon>
        <taxon>Rhodospirillales</taxon>
        <taxon>Rhodospirillaceae</taxon>
        <taxon>Magnetospirillum</taxon>
    </lineage>
</organism>
<dbReference type="PANTHER" id="PTHR22602:SF0">
    <property type="entry name" value="TRANSFERASE CAF17, MITOCHONDRIAL-RELATED"/>
    <property type="match status" value="1"/>
</dbReference>
<comment type="caution">
    <text evidence="3">The sequence shown here is derived from an EMBL/GenBank/DDBJ whole genome shotgun (WGS) entry which is preliminary data.</text>
</comment>
<dbReference type="Pfam" id="PF25455">
    <property type="entry name" value="Beta-barrel_CAF17_C"/>
    <property type="match status" value="1"/>
</dbReference>
<sequence>MPAYQFTRLPRAVLVVAGDDRKTFLQGLISNDIAKAGADKALWAAFLTPQGKFLWDLFIVEDGETVLIDVEAATAEAFRKKMSLYKLRSKVTITASDLAVFAVFGGDGPLPAGAVADPRLAGMGGRLYAAEVPTGLAEVPLAVWDGLRFALGVPDGSRDMVVDKSLLLENGFDELGGVDFNKGCYMGQELTARTKYRGLVRKRLLPVTFDGAAPAAGSPVLAGEIEAGEMHSGGDGAGLAMLRLEHVRAGTALMCGGKGLNVTIPAWMVLPESE</sequence>
<dbReference type="PANTHER" id="PTHR22602">
    <property type="entry name" value="TRANSFERASE CAF17, MITOCHONDRIAL-RELATED"/>
    <property type="match status" value="1"/>
</dbReference>
<dbReference type="InterPro" id="IPR027266">
    <property type="entry name" value="TrmE/GcvT-like"/>
</dbReference>
<dbReference type="InterPro" id="IPR017703">
    <property type="entry name" value="YgfZ/GCV_T_CS"/>
</dbReference>
<gene>
    <name evidence="3" type="ORF">KEC16_11130</name>
</gene>
<dbReference type="SUPFAM" id="SSF103025">
    <property type="entry name" value="Folate-binding domain"/>
    <property type="match status" value="1"/>
</dbReference>
<reference evidence="3 4" key="1">
    <citation type="submission" date="2021-04" db="EMBL/GenBank/DDBJ databases">
        <title>Magnetospirillum sulfuroxidans sp. nov., a facultative chemolithoautotrophic sulfur-oxidizing alphaproteobacterium isolated from freshwater sediment and proposals for Paramagetospirillum gen. nov., and Magnetospirillaceae fam. nov.</title>
        <authorList>
            <person name="Koziaeva V."/>
            <person name="Geelhoed J.S."/>
            <person name="Sorokin D.Y."/>
            <person name="Grouzdev D.S."/>
        </authorList>
    </citation>
    <scope>NUCLEOTIDE SEQUENCE [LARGE SCALE GENOMIC DNA]</scope>
    <source>
        <strain evidence="3 4">J10</strain>
    </source>
</reference>
<evidence type="ECO:0000313" key="3">
    <source>
        <dbReference type="EMBL" id="MBR9972264.1"/>
    </source>
</evidence>